<keyword evidence="1" id="KW-0732">Signal</keyword>
<dbReference type="Proteomes" id="UP000268829">
    <property type="component" value="Unassembled WGS sequence"/>
</dbReference>
<comment type="caution">
    <text evidence="2">The sequence shown here is derived from an EMBL/GenBank/DDBJ whole genome shotgun (WGS) entry which is preliminary data.</text>
</comment>
<feature type="chain" id="PRO_5018307561" description="Bacterial EndoU nuclease domain-containing protein" evidence="1">
    <location>
        <begin position="27"/>
        <end position="231"/>
    </location>
</feature>
<protein>
    <recommendedName>
        <fullName evidence="4">Bacterial EndoU nuclease domain-containing protein</fullName>
    </recommendedName>
</protein>
<evidence type="ECO:0008006" key="4">
    <source>
        <dbReference type="Google" id="ProtNLM"/>
    </source>
</evidence>
<dbReference type="EMBL" id="RHHS01000018">
    <property type="protein sequence ID" value="RNB58170.1"/>
    <property type="molecule type" value="Genomic_DNA"/>
</dbReference>
<keyword evidence="3" id="KW-1185">Reference proteome</keyword>
<evidence type="ECO:0000256" key="1">
    <source>
        <dbReference type="SAM" id="SignalP"/>
    </source>
</evidence>
<proteinExistence type="predicted"/>
<dbReference type="AlphaFoldDB" id="A0A3M8B4B1"/>
<reference evidence="2 3" key="1">
    <citation type="submission" date="2018-10" db="EMBL/GenBank/DDBJ databases">
        <title>Phylogenomics of Brevibacillus.</title>
        <authorList>
            <person name="Dunlap C."/>
        </authorList>
    </citation>
    <scope>NUCLEOTIDE SEQUENCE [LARGE SCALE GENOMIC DNA]</scope>
    <source>
        <strain evidence="2 3">DSM 100115</strain>
    </source>
</reference>
<organism evidence="2 3">
    <name type="scientific">Brevibacillus gelatini</name>
    <dbReference type="NCBI Taxonomy" id="1655277"/>
    <lineage>
        <taxon>Bacteria</taxon>
        <taxon>Bacillati</taxon>
        <taxon>Bacillota</taxon>
        <taxon>Bacilli</taxon>
        <taxon>Bacillales</taxon>
        <taxon>Paenibacillaceae</taxon>
        <taxon>Brevibacillus</taxon>
    </lineage>
</organism>
<dbReference type="OrthoDB" id="1957343at2"/>
<evidence type="ECO:0000313" key="3">
    <source>
        <dbReference type="Proteomes" id="UP000268829"/>
    </source>
</evidence>
<gene>
    <name evidence="2" type="ORF">EDM57_08675</name>
</gene>
<feature type="signal peptide" evidence="1">
    <location>
        <begin position="1"/>
        <end position="26"/>
    </location>
</feature>
<name>A0A3M8B4B1_9BACL</name>
<evidence type="ECO:0000313" key="2">
    <source>
        <dbReference type="EMBL" id="RNB58170.1"/>
    </source>
</evidence>
<accession>A0A3M8B4B1</accession>
<sequence>MKFKKSILTLLSAVLLSSTLIPSAFAKDNVIKPEKAFIQQTQSNEQENISNIEKMEKEESTESIKPSVAPIIPILIRAGVIIWRGYKTYEWVSEEIVEGAIEEHYGLRYASSNTSLMQYKVGNEVFHLRFGNRNFGLEHILGKHHPEYYYGIGFGSGTNTMFDPSITIEDIENMIAVISHQNKTRIERALRNDERVVVRGTWQDEEYRLVIDDGKVITLYPYGWNEAQYED</sequence>
<dbReference type="RefSeq" id="WP_122904376.1">
    <property type="nucleotide sequence ID" value="NZ_RHHS01000018.1"/>
</dbReference>